<evidence type="ECO:0000256" key="1">
    <source>
        <dbReference type="PROSITE-ProRule" id="PRU00108"/>
    </source>
</evidence>
<sequence>MPEVNKPLTTFSRFVSPSSHIGPVGSTSQDSCLPKMSQNETSLTNAKPTRIRASRAQSAILKAAFAVSNNVSQDVLQDLAAQTGLPPKWISSWFGRAKRSKVRNSLGEARSTSAVALSPAEIASVKSEFGDPGSSPFSDASVFGKDNEISSTIPASSFSSGLKTFSFVPANAVTLRSTSHLQHSSVAAERPLSTINLYSEDLHYTPPPNDGKSHPSATGTLAKSWNEQAFSMNIAPPKRSPMHSTGRGVNHSTQCRPSNLVNDLSDSIYSSFLAAGASSTPMVDLGPKMTRRLPGSGLRAAPHEEVENVPLVPHTQTLDFTRAPGEHAFPWTANLHISQAGLANAVPLKDSLLNRNVDQVTNTPLGSASWTNAPRMHPSVAHYIDPTKAPLKHLTELLLEFKDENGDYSKLLAVEEDAKLRKILLDDISVDEDPFLAAMALSLLAGLGFNCCLRTSLSEDVIAVDDEVAGLTRAEMPTQSRPLTSLHLLPNTQRRLTMSARFARNAFTAASRRAHAYGSTASRRAMSSTSHAAETVKKDTPWVVGSLLIFGPAFLYLVSPSARKNPNLKPIHDDKHDFPALKTHDEAHEEPAPTPKKTVMKDDEGTPADVGASIKAAADSDVPKASVSPEENAEDKEAAAEEPSADSADSAKSEKSESGTSPKDVPKSDVSQKEGTLQKEGETEGSTDQGPAREASSKGQDPKEAAEKTPQEDKVKKGNEA</sequence>
<feature type="compositionally biased region" description="Polar residues" evidence="3">
    <location>
        <begin position="19"/>
        <end position="47"/>
    </location>
</feature>
<dbReference type="PROSITE" id="PS50071">
    <property type="entry name" value="HOMEOBOX_2"/>
    <property type="match status" value="1"/>
</dbReference>
<dbReference type="EMBL" id="JAACJJ010000043">
    <property type="protein sequence ID" value="KAF5315426.1"/>
    <property type="molecule type" value="Genomic_DNA"/>
</dbReference>
<organism evidence="5 6">
    <name type="scientific">Psilocybe cf. subviscida</name>
    <dbReference type="NCBI Taxonomy" id="2480587"/>
    <lineage>
        <taxon>Eukaryota</taxon>
        <taxon>Fungi</taxon>
        <taxon>Dikarya</taxon>
        <taxon>Basidiomycota</taxon>
        <taxon>Agaricomycotina</taxon>
        <taxon>Agaricomycetes</taxon>
        <taxon>Agaricomycetidae</taxon>
        <taxon>Agaricales</taxon>
        <taxon>Agaricineae</taxon>
        <taxon>Strophariaceae</taxon>
        <taxon>Psilocybe</taxon>
    </lineage>
</organism>
<dbReference type="Gene3D" id="1.10.10.60">
    <property type="entry name" value="Homeodomain-like"/>
    <property type="match status" value="1"/>
</dbReference>
<reference evidence="5 6" key="1">
    <citation type="journal article" date="2020" name="ISME J.">
        <title>Uncovering the hidden diversity of litter-decomposition mechanisms in mushroom-forming fungi.</title>
        <authorList>
            <person name="Floudas D."/>
            <person name="Bentzer J."/>
            <person name="Ahren D."/>
            <person name="Johansson T."/>
            <person name="Persson P."/>
            <person name="Tunlid A."/>
        </authorList>
    </citation>
    <scope>NUCLEOTIDE SEQUENCE [LARGE SCALE GENOMIC DNA]</scope>
    <source>
        <strain evidence="5 6">CBS 101986</strain>
    </source>
</reference>
<evidence type="ECO:0000256" key="3">
    <source>
        <dbReference type="SAM" id="MobiDB-lite"/>
    </source>
</evidence>
<keyword evidence="1 2" id="KW-0238">DNA-binding</keyword>
<dbReference type="CDD" id="cd00086">
    <property type="entry name" value="homeodomain"/>
    <property type="match status" value="1"/>
</dbReference>
<dbReference type="GO" id="GO:0003677">
    <property type="term" value="F:DNA binding"/>
    <property type="evidence" value="ECO:0007669"/>
    <property type="project" value="UniProtKB-UniRule"/>
</dbReference>
<dbReference type="SMART" id="SM00389">
    <property type="entry name" value="HOX"/>
    <property type="match status" value="1"/>
</dbReference>
<dbReference type="InterPro" id="IPR001356">
    <property type="entry name" value="HD"/>
</dbReference>
<evidence type="ECO:0000313" key="6">
    <source>
        <dbReference type="Proteomes" id="UP000567179"/>
    </source>
</evidence>
<evidence type="ECO:0000259" key="4">
    <source>
        <dbReference type="PROSITE" id="PS50071"/>
    </source>
</evidence>
<keyword evidence="1 2" id="KW-0371">Homeobox</keyword>
<feature type="region of interest" description="Disordered" evidence="3">
    <location>
        <begin position="583"/>
        <end position="721"/>
    </location>
</feature>
<dbReference type="Proteomes" id="UP000567179">
    <property type="component" value="Unassembled WGS sequence"/>
</dbReference>
<protein>
    <recommendedName>
        <fullName evidence="4">Homeobox domain-containing protein</fullName>
    </recommendedName>
</protein>
<comment type="caution">
    <text evidence="5">The sequence shown here is derived from an EMBL/GenBank/DDBJ whole genome shotgun (WGS) entry which is preliminary data.</text>
</comment>
<dbReference type="AlphaFoldDB" id="A0A8H5B2H3"/>
<gene>
    <name evidence="5" type="ORF">D9619_007284</name>
</gene>
<feature type="domain" description="Homeobox" evidence="4">
    <location>
        <begin position="44"/>
        <end position="104"/>
    </location>
</feature>
<keyword evidence="6" id="KW-1185">Reference proteome</keyword>
<comment type="subcellular location">
    <subcellularLocation>
        <location evidence="1 2">Nucleus</location>
    </subcellularLocation>
</comment>
<dbReference type="Pfam" id="PF00046">
    <property type="entry name" value="Homeodomain"/>
    <property type="match status" value="1"/>
</dbReference>
<proteinExistence type="predicted"/>
<evidence type="ECO:0000313" key="5">
    <source>
        <dbReference type="EMBL" id="KAF5315426.1"/>
    </source>
</evidence>
<accession>A0A8H5B2H3</accession>
<feature type="region of interest" description="Disordered" evidence="3">
    <location>
        <begin position="19"/>
        <end position="50"/>
    </location>
</feature>
<feature type="compositionally biased region" description="Basic and acidic residues" evidence="3">
    <location>
        <begin position="700"/>
        <end position="721"/>
    </location>
</feature>
<name>A0A8H5B2H3_9AGAR</name>
<dbReference type="SUPFAM" id="SSF46689">
    <property type="entry name" value="Homeodomain-like"/>
    <property type="match status" value="1"/>
</dbReference>
<feature type="compositionally biased region" description="Basic and acidic residues" evidence="3">
    <location>
        <begin position="664"/>
        <end position="682"/>
    </location>
</feature>
<dbReference type="GO" id="GO:0005634">
    <property type="term" value="C:nucleus"/>
    <property type="evidence" value="ECO:0007669"/>
    <property type="project" value="UniProtKB-SubCell"/>
</dbReference>
<dbReference type="OrthoDB" id="4590707at2759"/>
<dbReference type="InterPro" id="IPR009057">
    <property type="entry name" value="Homeodomain-like_sf"/>
</dbReference>
<feature type="DNA-binding region" description="Homeobox" evidence="1">
    <location>
        <begin position="46"/>
        <end position="105"/>
    </location>
</feature>
<evidence type="ECO:0000256" key="2">
    <source>
        <dbReference type="RuleBase" id="RU000682"/>
    </source>
</evidence>
<keyword evidence="1 2" id="KW-0539">Nucleus</keyword>